<dbReference type="Gene3D" id="3.40.630.30">
    <property type="match status" value="1"/>
</dbReference>
<sequence length="63" mass="7279">EYRGHAYGSILLEKAKKDAKTGGFSNLYLCTDHIGYYEHYNFAYIGMGYHPWGHSSRIYVTNL</sequence>
<organism evidence="2 3">
    <name type="scientific">Clostridium tanneri</name>
    <dbReference type="NCBI Taxonomy" id="3037988"/>
    <lineage>
        <taxon>Bacteria</taxon>
        <taxon>Bacillati</taxon>
        <taxon>Bacillota</taxon>
        <taxon>Clostridia</taxon>
        <taxon>Eubacteriales</taxon>
        <taxon>Clostridiaceae</taxon>
        <taxon>Clostridium</taxon>
    </lineage>
</organism>
<gene>
    <name evidence="2" type="ORF">P8V03_18705</name>
</gene>
<dbReference type="SUPFAM" id="SSF55729">
    <property type="entry name" value="Acyl-CoA N-acyltransferases (Nat)"/>
    <property type="match status" value="1"/>
</dbReference>
<dbReference type="Proteomes" id="UP001281656">
    <property type="component" value="Unassembled WGS sequence"/>
</dbReference>
<dbReference type="CDD" id="cd04301">
    <property type="entry name" value="NAT_SF"/>
    <property type="match status" value="1"/>
</dbReference>
<dbReference type="EMBL" id="JARUJP010000050">
    <property type="protein sequence ID" value="MDW8803161.1"/>
    <property type="molecule type" value="Genomic_DNA"/>
</dbReference>
<accession>A0ABU4JYG6</accession>
<evidence type="ECO:0000313" key="3">
    <source>
        <dbReference type="Proteomes" id="UP001281656"/>
    </source>
</evidence>
<name>A0ABU4JYG6_9CLOT</name>
<proteinExistence type="predicted"/>
<protein>
    <submittedName>
        <fullName evidence="2">GNAT family N-acetyltransferase</fullName>
    </submittedName>
</protein>
<reference evidence="2 3" key="1">
    <citation type="submission" date="2023-04" db="EMBL/GenBank/DDBJ databases">
        <title>Clostridium tannerae sp. nov., isolated from the fecal material of an alpaca.</title>
        <authorList>
            <person name="Miller S."/>
            <person name="Hendry M."/>
            <person name="King J."/>
            <person name="Sankaranarayanan K."/>
            <person name="Lawson P.A."/>
        </authorList>
    </citation>
    <scope>NUCLEOTIDE SEQUENCE [LARGE SCALE GENOMIC DNA]</scope>
    <source>
        <strain evidence="2 3">A1-XYC3</strain>
    </source>
</reference>
<evidence type="ECO:0000313" key="2">
    <source>
        <dbReference type="EMBL" id="MDW8803161.1"/>
    </source>
</evidence>
<feature type="domain" description="N-acetyltransferase" evidence="1">
    <location>
        <begin position="1"/>
        <end position="63"/>
    </location>
</feature>
<dbReference type="InterPro" id="IPR000182">
    <property type="entry name" value="GNAT_dom"/>
</dbReference>
<feature type="non-terminal residue" evidence="2">
    <location>
        <position position="1"/>
    </location>
</feature>
<evidence type="ECO:0000259" key="1">
    <source>
        <dbReference type="PROSITE" id="PS51186"/>
    </source>
</evidence>
<comment type="caution">
    <text evidence="2">The sequence shown here is derived from an EMBL/GenBank/DDBJ whole genome shotgun (WGS) entry which is preliminary data.</text>
</comment>
<dbReference type="InterPro" id="IPR016181">
    <property type="entry name" value="Acyl_CoA_acyltransferase"/>
</dbReference>
<dbReference type="PROSITE" id="PS51186">
    <property type="entry name" value="GNAT"/>
    <property type="match status" value="1"/>
</dbReference>
<keyword evidence="3" id="KW-1185">Reference proteome</keyword>